<dbReference type="Gene3D" id="3.40.366.10">
    <property type="entry name" value="Malonyl-Coenzyme A Acyl Carrier Protein, domain 2"/>
    <property type="match status" value="1"/>
</dbReference>
<dbReference type="Pfam" id="PF02801">
    <property type="entry name" value="Ketoacyl-synt_C"/>
    <property type="match status" value="1"/>
</dbReference>
<dbReference type="Gene3D" id="3.20.20.70">
    <property type="entry name" value="Aldolase class I"/>
    <property type="match status" value="2"/>
</dbReference>
<dbReference type="InterPro" id="IPR036291">
    <property type="entry name" value="NAD(P)-bd_dom_sf"/>
</dbReference>
<dbReference type="InterPro" id="IPR016039">
    <property type="entry name" value="Thiolase-like"/>
</dbReference>
<dbReference type="SUPFAM" id="SSF51412">
    <property type="entry name" value="Inosine monophosphate dehydrogenase (IMPDH)"/>
    <property type="match status" value="2"/>
</dbReference>
<dbReference type="InterPro" id="IPR014043">
    <property type="entry name" value="Acyl_transferase_dom"/>
</dbReference>
<dbReference type="InterPro" id="IPR013785">
    <property type="entry name" value="Aldolase_TIM"/>
</dbReference>
<dbReference type="Pfam" id="PF08659">
    <property type="entry name" value="KR"/>
    <property type="match status" value="1"/>
</dbReference>
<dbReference type="SUPFAM" id="SSF47336">
    <property type="entry name" value="ACP-like"/>
    <property type="match status" value="1"/>
</dbReference>
<proteinExistence type="predicted"/>
<dbReference type="InterPro" id="IPR016035">
    <property type="entry name" value="Acyl_Trfase/lysoPLipase"/>
</dbReference>
<dbReference type="SMART" id="SM00822">
    <property type="entry name" value="PKS_KR"/>
    <property type="match status" value="1"/>
</dbReference>
<dbReference type="Pfam" id="PF00698">
    <property type="entry name" value="Acyl_transf_1"/>
    <property type="match status" value="1"/>
</dbReference>
<evidence type="ECO:0000256" key="4">
    <source>
        <dbReference type="ARBA" id="ARBA00023194"/>
    </source>
</evidence>
<dbReference type="InterPro" id="IPR036736">
    <property type="entry name" value="ACP-like_sf"/>
</dbReference>
<dbReference type="PANTHER" id="PTHR43074">
    <property type="entry name" value="OMEGA-3 POLYUNSATURATED FATTY ACID SYNTHASE PFAB-RELATED"/>
    <property type="match status" value="1"/>
</dbReference>
<dbReference type="InterPro" id="IPR013968">
    <property type="entry name" value="PKS_KR"/>
</dbReference>
<dbReference type="InterPro" id="IPR052568">
    <property type="entry name" value="PKS-FAS_Synthase"/>
</dbReference>
<keyword evidence="1" id="KW-0596">Phosphopantetheine</keyword>
<dbReference type="Proteomes" id="UP001183410">
    <property type="component" value="Unassembled WGS sequence"/>
</dbReference>
<dbReference type="SUPFAM" id="SSF53901">
    <property type="entry name" value="Thiolase-like"/>
    <property type="match status" value="1"/>
</dbReference>
<evidence type="ECO:0000256" key="1">
    <source>
        <dbReference type="ARBA" id="ARBA00022450"/>
    </source>
</evidence>
<dbReference type="InterPro" id="IPR020841">
    <property type="entry name" value="PKS_Beta-ketoAc_synthase_dom"/>
</dbReference>
<evidence type="ECO:0000313" key="8">
    <source>
        <dbReference type="Proteomes" id="UP001183410"/>
    </source>
</evidence>
<dbReference type="EMBL" id="JAVREO010000013">
    <property type="protein sequence ID" value="MDT0268946.1"/>
    <property type="molecule type" value="Genomic_DNA"/>
</dbReference>
<keyword evidence="2" id="KW-0597">Phosphoprotein</keyword>
<feature type="compositionally biased region" description="Low complexity" evidence="5">
    <location>
        <begin position="1762"/>
        <end position="1782"/>
    </location>
</feature>
<feature type="region of interest" description="Disordered" evidence="5">
    <location>
        <begin position="1581"/>
        <end position="1613"/>
    </location>
</feature>
<evidence type="ECO:0000313" key="7">
    <source>
        <dbReference type="EMBL" id="MDT0268946.1"/>
    </source>
</evidence>
<dbReference type="Gene3D" id="3.30.70.250">
    <property type="entry name" value="Malonyl-CoA ACP transacylase, ACP-binding"/>
    <property type="match status" value="1"/>
</dbReference>
<dbReference type="CDD" id="cd00833">
    <property type="entry name" value="PKS"/>
    <property type="match status" value="1"/>
</dbReference>
<dbReference type="RefSeq" id="WP_311669025.1">
    <property type="nucleotide sequence ID" value="NZ_JAVREO010000013.1"/>
</dbReference>
<evidence type="ECO:0000256" key="3">
    <source>
        <dbReference type="ARBA" id="ARBA00022679"/>
    </source>
</evidence>
<dbReference type="Gene3D" id="1.10.1200.10">
    <property type="entry name" value="ACP-like"/>
    <property type="match status" value="1"/>
</dbReference>
<dbReference type="SMART" id="SM00827">
    <property type="entry name" value="PKS_AT"/>
    <property type="match status" value="1"/>
</dbReference>
<dbReference type="Gene3D" id="3.40.50.720">
    <property type="entry name" value="NAD(P)-binding Rossmann-like Domain"/>
    <property type="match status" value="1"/>
</dbReference>
<dbReference type="InterPro" id="IPR016036">
    <property type="entry name" value="Malonyl_transacylase_ACP-bd"/>
</dbReference>
<dbReference type="SUPFAM" id="SSF52151">
    <property type="entry name" value="FabD/lysophospholipase-like"/>
    <property type="match status" value="1"/>
</dbReference>
<evidence type="ECO:0000256" key="5">
    <source>
        <dbReference type="SAM" id="MobiDB-lite"/>
    </source>
</evidence>
<dbReference type="Pfam" id="PF03060">
    <property type="entry name" value="NMO"/>
    <property type="match status" value="2"/>
</dbReference>
<evidence type="ECO:0000256" key="2">
    <source>
        <dbReference type="ARBA" id="ARBA00022553"/>
    </source>
</evidence>
<organism evidence="7 8">
    <name type="scientific">Streptomyces chisholmiae</name>
    <dbReference type="NCBI Taxonomy" id="3075540"/>
    <lineage>
        <taxon>Bacteria</taxon>
        <taxon>Bacillati</taxon>
        <taxon>Actinomycetota</taxon>
        <taxon>Actinomycetes</taxon>
        <taxon>Kitasatosporales</taxon>
        <taxon>Streptomycetaceae</taxon>
        <taxon>Streptomyces</taxon>
    </lineage>
</organism>
<evidence type="ECO:0000259" key="6">
    <source>
        <dbReference type="PROSITE" id="PS52004"/>
    </source>
</evidence>
<dbReference type="InterPro" id="IPR057326">
    <property type="entry name" value="KR_dom"/>
</dbReference>
<dbReference type="Gene3D" id="3.40.47.10">
    <property type="match status" value="1"/>
</dbReference>
<dbReference type="Pfam" id="PF16197">
    <property type="entry name" value="KAsynt_C_assoc"/>
    <property type="match status" value="1"/>
</dbReference>
<dbReference type="Pfam" id="PF00550">
    <property type="entry name" value="PP-binding"/>
    <property type="match status" value="1"/>
</dbReference>
<accession>A0ABU2JVD6</accession>
<keyword evidence="4" id="KW-0045">Antibiotic biosynthesis</keyword>
<name>A0ABU2JVD6_9ACTN</name>
<dbReference type="InterPro" id="IPR009081">
    <property type="entry name" value="PP-bd_ACP"/>
</dbReference>
<dbReference type="InterPro" id="IPR032821">
    <property type="entry name" value="PKS_assoc"/>
</dbReference>
<dbReference type="SUPFAM" id="SSF55048">
    <property type="entry name" value="Probable ACP-binding domain of malonyl-CoA ACP transacylase"/>
    <property type="match status" value="1"/>
</dbReference>
<feature type="domain" description="Ketosynthase family 3 (KS3)" evidence="6">
    <location>
        <begin position="671"/>
        <end position="1111"/>
    </location>
</feature>
<dbReference type="Pfam" id="PF00109">
    <property type="entry name" value="ketoacyl-synt"/>
    <property type="match status" value="1"/>
</dbReference>
<keyword evidence="8" id="KW-1185">Reference proteome</keyword>
<reference evidence="8" key="1">
    <citation type="submission" date="2023-07" db="EMBL/GenBank/DDBJ databases">
        <title>30 novel species of actinomycetes from the DSMZ collection.</title>
        <authorList>
            <person name="Nouioui I."/>
        </authorList>
    </citation>
    <scope>NUCLEOTIDE SEQUENCE [LARGE SCALE GENOMIC DNA]</scope>
    <source>
        <strain evidence="8">DSM 44915</strain>
    </source>
</reference>
<dbReference type="InterPro" id="IPR001227">
    <property type="entry name" value="Ac_transferase_dom_sf"/>
</dbReference>
<protein>
    <submittedName>
        <fullName evidence="7">SDR family NAD(P)-dependent oxidoreductase</fullName>
    </submittedName>
</protein>
<dbReference type="SUPFAM" id="SSF51735">
    <property type="entry name" value="NAD(P)-binding Rossmann-fold domains"/>
    <property type="match status" value="2"/>
</dbReference>
<dbReference type="InterPro" id="IPR014030">
    <property type="entry name" value="Ketoacyl_synth_N"/>
</dbReference>
<dbReference type="PROSITE" id="PS52004">
    <property type="entry name" value="KS3_2"/>
    <property type="match status" value="1"/>
</dbReference>
<comment type="caution">
    <text evidence="7">The sequence shown here is derived from an EMBL/GenBank/DDBJ whole genome shotgun (WGS) entry which is preliminary data.</text>
</comment>
<sequence length="2259" mass="233484">MRSPKFGVSPTPPRPPLVVAVSPAHRPSPRLTAAAVRAGALGVLELPDHDPAGAAEALAVTCRWAGRPFGVRVRPGCPVAPDELPDLVGTVLLADPARSPADFPGRRVLVEVTELDAARAALARGADGLLARGAEAGGAVSELSSFVLLQRLVSQLPENVPIWAWGGIGPHAAAAALIGGATGVVLDTQLALLDEAELPADLAETLAACDGSESTRQFGHRVLPVRRGRPSSPPGDAAELAARLADPAGDLLPVGQDAFLAAEFAARWATVRDVVRGVRAAVAAAVRADGAAAGLAADGPAARRLGTTLPVVQGPMTRVSDQAGFAAEVAGAGGLPFLALALSDAERTRELLTATRDAVGAAPWGVGILGFAEEDVREGQLAVVRELAPSHAIIAGGRPAQAAALEEAGIAAFLHVPSPGLLRQFLAAGARRFVFEGAECGGHIGPRHSFPLWEAQVGVLLEHLKRAPGEELTVLLAGGVHDERSAAMAAALAAPLTEAGVAVGLLMGTAYLFTEEAVATGAIRPGFQRQVVAATGTDVLHTAPGHATRCASSPFATEFGRLRERLRADGVADREIWERLERFNVGRLRLASKGVERVGEALRPVDEERQAAEGMFMAGDVLALRDEVTTLARLHRSVTADAAGFARERAARLRTDERLFPAEARPEPPAPLRVAVVGMAGMFPGAEDLSAFWSNILANRDSVTEVPPERWDPERYYAPDGDGERSASKWGGFLPDIPFDALRYGIPPASLASIEPVQLLALEAARRALADAGYAGAGHDHRHTSVVFGAEAGSDLSNAGVLRAVLPAYTGTLPAGLDEQLPRLTEDSFPGVLANVIAGRIANRLDLGGANYTVDAACASSLAAVDVACKELSAGTSDLVVCGGADLHNGINDYLLFSSVHALSPAGRSATFDRSADGIALGEGVACVVLKRLADAERDGDRIYAVIDGVGSASDGRALGLTAPRPEGQREALSRAYANARVTPAEVGLVEAHGTGTEVGDRTELATLTRVFEESGAVPGSCVVGSVKSQIGHTKCAAGLAGLIKAALSLHHGVRPPTLHVSEPNAAWDAETSPFAFHDRALPWAAEPARRVAGVSAFGFGGTNFHVVLRGWQQAPPAHGHHHWPAELFVFRGATPEAARRAVGALAELVSEDAGWRLRDYARHAGRRADAAGSRGEPVRLALVARDLPELTALLARGAAGEHAPGDGLYQAEPGETTAGELAYLFPGQGSQRPGMLAELLVAFPEFQRTLQLGARWSAALYPPAAFDAAGAQRQKAAITDTAVAQPALGIVELAAVELLDALAVTPRAAAGHSYGELVALGAAGVLGPADVLTASAARAAAILDQVRDGDPGTMAAVNATADDVEAVLRADPELAEVTVANHNAPRQTVVSGPSPAVTRAGEALRAAGHTVRGLPVACAFHHPLVAGAGDAFAGHLARVPVGEARFPVWSNASAAPYPAEPAAVRATLAGQLGAPVRFVAQIEAMYAAGVRVFLEVGPGRVLSRLVGDILGDRPHRTVALDGGRPAGLPALLHALAQLAVAGVELRTARLFRGRDAVDPATAPPRETPRWTVNGWQVRQADGTPVPGALQPPRDLLEPLVSQSPPPQSSGSDALIADFLRSSRELVSAQRDVLLSYLQAAPGAGALPPVAAPVLPVPLALPAPAPAAAVVAEPAPGAAAERPVPVLETVLAVVAERTGYPTEMIEPTLDLEADLSIDSIKRTEIIGELATRLNLPTHHTTDLEHLTTARTAATLAELLSQGTATPEPATSATPPATPPAGAQPEVVAPRRLEFGERELPAGGGPVTGRVTLVGDEGPLAAALTARLAAVGVATERVAAGEPVDRPETVVLLAPWADREFALPEVFAEVRDLLAAGPKRLLAVERRDAPSGLRGFFRSVDREYPELAATLLQVPGDTAAEGVAEWVAAELGARESAPVVWAGPDGRRAPELVLTGLGPVAARGAGPAGDGVAEAQALGLDRSSVVLLIGGARGITARFTRSLAAAAGCRIELVGRTPAPEGPEDPATAGAATRAELRAVFLARKAGSPAEIERAVSAVLAEREVRATLAEVSRLGGSAHYRCLDVRDEEAVRGAVKQVYAEHGRLDGVVYAAGVIEDRLVAEKAPESFRRVFATKVDGARVLLDALGELSTPPAFVVLFGSIAAALGNRGQSDYAAANDALQALGHGWSGAGRRALTVHWGPWAPDEVGGGMVTPELARSYAERGIKLIDPEEGPLALLRELAWGSAAGHAVVYTASGW</sequence>
<dbReference type="PANTHER" id="PTHR43074:SF1">
    <property type="entry name" value="BETA-KETOACYL SYNTHASE FAMILY PROTEIN-RELATED"/>
    <property type="match status" value="1"/>
</dbReference>
<dbReference type="SMART" id="SM00825">
    <property type="entry name" value="PKS_KS"/>
    <property type="match status" value="1"/>
</dbReference>
<dbReference type="InterPro" id="IPR014031">
    <property type="entry name" value="Ketoacyl_synth_C"/>
</dbReference>
<keyword evidence="3" id="KW-0808">Transferase</keyword>
<gene>
    <name evidence="7" type="ORF">RM844_21920</name>
</gene>
<feature type="region of interest" description="Disordered" evidence="5">
    <location>
        <begin position="1762"/>
        <end position="1783"/>
    </location>
</feature>